<dbReference type="SUPFAM" id="SSF50729">
    <property type="entry name" value="PH domain-like"/>
    <property type="match status" value="1"/>
</dbReference>
<dbReference type="SMART" id="SM01244">
    <property type="entry name" value="IRS"/>
    <property type="match status" value="1"/>
</dbReference>
<dbReference type="Pfam" id="PF02174">
    <property type="entry name" value="IRS"/>
    <property type="match status" value="1"/>
</dbReference>
<organism evidence="2">
    <name type="scientific">Haemonchus placei</name>
    <name type="common">Barber's pole worm</name>
    <dbReference type="NCBI Taxonomy" id="6290"/>
    <lineage>
        <taxon>Eukaryota</taxon>
        <taxon>Metazoa</taxon>
        <taxon>Ecdysozoa</taxon>
        <taxon>Nematoda</taxon>
        <taxon>Chromadorea</taxon>
        <taxon>Rhabditida</taxon>
        <taxon>Rhabditina</taxon>
        <taxon>Rhabditomorpha</taxon>
        <taxon>Strongyloidea</taxon>
        <taxon>Trichostrongylidae</taxon>
        <taxon>Haemonchus</taxon>
    </lineage>
</organism>
<proteinExistence type="predicted"/>
<dbReference type="InterPro" id="IPR002404">
    <property type="entry name" value="IRS_PTB"/>
</dbReference>
<sequence length="79" mass="9257">LKNVKSDPETQVTSFRVYLHRRNKFIHAWLRISAEDVTLERSKTDVVVWPLQFLRRYGYTSAGVLPEIVCKRAVSPRVQ</sequence>
<dbReference type="Gene3D" id="2.30.29.30">
    <property type="entry name" value="Pleckstrin-homology domain (PH domain)/Phosphotyrosine-binding domain (PTB)"/>
    <property type="match status" value="1"/>
</dbReference>
<evidence type="ECO:0000259" key="1">
    <source>
        <dbReference type="Pfam" id="PF02174"/>
    </source>
</evidence>
<evidence type="ECO:0000313" key="2">
    <source>
        <dbReference type="WBParaSite" id="HPLM_0000111401-mRNA-1"/>
    </source>
</evidence>
<dbReference type="InterPro" id="IPR011993">
    <property type="entry name" value="PH-like_dom_sf"/>
</dbReference>
<protein>
    <submittedName>
        <fullName evidence="2">IRS-type PTB domain-containing protein</fullName>
    </submittedName>
</protein>
<dbReference type="AlphaFoldDB" id="A0A0N4VUZ7"/>
<accession>A0A0N4VUZ7</accession>
<reference evidence="2" key="1">
    <citation type="submission" date="2017-02" db="UniProtKB">
        <authorList>
            <consortium name="WormBaseParasite"/>
        </authorList>
    </citation>
    <scope>IDENTIFICATION</scope>
</reference>
<dbReference type="WBParaSite" id="HPLM_0000111401-mRNA-1">
    <property type="protein sequence ID" value="HPLM_0000111401-mRNA-1"/>
    <property type="gene ID" value="HPLM_0000111401"/>
</dbReference>
<feature type="domain" description="IRS-type PTB" evidence="1">
    <location>
        <begin position="21"/>
        <end position="61"/>
    </location>
</feature>
<name>A0A0N4VUZ7_HAEPC</name>